<proteinExistence type="inferred from homology"/>
<evidence type="ECO:0000256" key="2">
    <source>
        <dbReference type="ARBA" id="ARBA00007367"/>
    </source>
</evidence>
<feature type="region of interest" description="Disordered" evidence="6">
    <location>
        <begin position="1"/>
        <end position="56"/>
    </location>
</feature>
<comment type="similarity">
    <text evidence="2">Belongs to the monovalent cation:proton antiporter 1 (CPA1) transporter (TC 2.A.36) family.</text>
</comment>
<evidence type="ECO:0000313" key="9">
    <source>
        <dbReference type="EMBL" id="VDL93267.1"/>
    </source>
</evidence>
<name>A0A183SRN4_SCHSO</name>
<feature type="transmembrane region" description="Helical" evidence="7">
    <location>
        <begin position="443"/>
        <end position="464"/>
    </location>
</feature>
<feature type="region of interest" description="Disordered" evidence="6">
    <location>
        <begin position="71"/>
        <end position="109"/>
    </location>
</feature>
<evidence type="ECO:0000259" key="8">
    <source>
        <dbReference type="Pfam" id="PF00999"/>
    </source>
</evidence>
<evidence type="ECO:0000256" key="4">
    <source>
        <dbReference type="ARBA" id="ARBA00022989"/>
    </source>
</evidence>
<feature type="compositionally biased region" description="Low complexity" evidence="6">
    <location>
        <begin position="700"/>
        <end position="719"/>
    </location>
</feature>
<gene>
    <name evidence="9" type="ORF">SSLN_LOCUS6882</name>
</gene>
<dbReference type="Proteomes" id="UP000275846">
    <property type="component" value="Unassembled WGS sequence"/>
</dbReference>
<evidence type="ECO:0000256" key="3">
    <source>
        <dbReference type="ARBA" id="ARBA00022692"/>
    </source>
</evidence>
<feature type="transmembrane region" description="Helical" evidence="7">
    <location>
        <begin position="741"/>
        <end position="759"/>
    </location>
</feature>
<feature type="transmembrane region" description="Helical" evidence="7">
    <location>
        <begin position="407"/>
        <end position="431"/>
    </location>
</feature>
<feature type="region of interest" description="Disordered" evidence="6">
    <location>
        <begin position="627"/>
        <end position="725"/>
    </location>
</feature>
<dbReference type="InterPro" id="IPR006153">
    <property type="entry name" value="Cation/H_exchanger_TM"/>
</dbReference>
<feature type="transmembrane region" description="Helical" evidence="7">
    <location>
        <begin position="473"/>
        <end position="492"/>
    </location>
</feature>
<feature type="compositionally biased region" description="Polar residues" evidence="6">
    <location>
        <begin position="43"/>
        <end position="53"/>
    </location>
</feature>
<evidence type="ECO:0000256" key="6">
    <source>
        <dbReference type="SAM" id="MobiDB-lite"/>
    </source>
</evidence>
<feature type="transmembrane region" description="Helical" evidence="7">
    <location>
        <begin position="839"/>
        <end position="860"/>
    </location>
</feature>
<dbReference type="STRING" id="70667.A0A183SRN4"/>
<evidence type="ECO:0000313" key="10">
    <source>
        <dbReference type="Proteomes" id="UP000275846"/>
    </source>
</evidence>
<dbReference type="GO" id="GO:0015297">
    <property type="term" value="F:antiporter activity"/>
    <property type="evidence" value="ECO:0007669"/>
    <property type="project" value="InterPro"/>
</dbReference>
<feature type="compositionally biased region" description="Polar residues" evidence="6">
    <location>
        <begin position="1"/>
        <end position="18"/>
    </location>
</feature>
<accession>A0A183SRN4</accession>
<feature type="transmembrane region" description="Helical" evidence="7">
    <location>
        <begin position="771"/>
        <end position="789"/>
    </location>
</feature>
<comment type="subcellular location">
    <subcellularLocation>
        <location evidence="1">Membrane</location>
        <topology evidence="1">Multi-pass membrane protein</topology>
    </subcellularLocation>
</comment>
<dbReference type="AlphaFoldDB" id="A0A183SRN4"/>
<feature type="transmembrane region" description="Helical" evidence="7">
    <location>
        <begin position="211"/>
        <end position="231"/>
    </location>
</feature>
<feature type="region of interest" description="Disordered" evidence="6">
    <location>
        <begin position="884"/>
        <end position="905"/>
    </location>
</feature>
<feature type="transmembrane region" description="Helical" evidence="7">
    <location>
        <begin position="243"/>
        <end position="267"/>
    </location>
</feature>
<feature type="transmembrane region" description="Helical" evidence="7">
    <location>
        <begin position="498"/>
        <end position="515"/>
    </location>
</feature>
<protein>
    <submittedName>
        <fullName evidence="11">Sodium/hydrogen exchanger 9B1</fullName>
    </submittedName>
</protein>
<evidence type="ECO:0000256" key="1">
    <source>
        <dbReference type="ARBA" id="ARBA00004141"/>
    </source>
</evidence>
<feature type="transmembrane region" description="Helical" evidence="7">
    <location>
        <begin position="152"/>
        <end position="171"/>
    </location>
</feature>
<dbReference type="InterPro" id="IPR051843">
    <property type="entry name" value="CPA1_transporter"/>
</dbReference>
<dbReference type="Pfam" id="PF00999">
    <property type="entry name" value="Na_H_Exchanger"/>
    <property type="match status" value="2"/>
</dbReference>
<dbReference type="GO" id="GO:1902600">
    <property type="term" value="P:proton transmembrane transport"/>
    <property type="evidence" value="ECO:0007669"/>
    <property type="project" value="InterPro"/>
</dbReference>
<dbReference type="PANTHER" id="PTHR31102">
    <property type="match status" value="1"/>
</dbReference>
<keyword evidence="5 7" id="KW-0472">Membrane</keyword>
<sequence>MSSPVVNATPKTTPNMANQLEEDDDPSCLLTDAKAENPKEVATDQTPLTSSMKHSGIGRCLPTLPEDLPLNMSNKETKASAGTGGPSPSWRPNAHIKTSPAGGEHVVNDPERGNMDGSGCCACCRCSPCCRKGRCLPPGLVRVLLWIYEKTAGLLAYGLFFLLIYACLWIFTGKEALPPKCVEYKRTDTATDQQKAKPVAVCEGGRALNILIFYAFAVLVGQLTELIRLIFRTANFSIKTLTVLCCFSTFYAGMLLSGLTLHCITVFTTKYEIISAPDPKDAYELVGSTDAISDRLLTFVSILNVDKDISSKLRQIALATILTRAGLGLDPAVLKQVCGGVARVAFIPCLTEAMAAMVISKYLMNWPWVWAAMLGFVLAAVSPAVVVPSMMRLEVAGWGVNHGIPTLVMAASSMDDVVAITGFGVALSIAFSKGSLSETMITGPIEVAVGAAVGLCMGITLWFIPPAGMEHCNVLRGSCLFFAAVAAIVGTVKMNLPGAGALACLVFSFVVSLGWQHGMPWRLMRNRDKMLPDVPEQSEISSLSANNHHVLGLENEHHDYYRQHLRRLRRKAEKADKGNALAAVYKGRRFSLPEPKPAYETEEFCSRHQNMDSLEIGFGRSVLNRSLSGTRRRQRNNSSPVMRWRTISETPTATVVATTSLPDEPQDNNNRTTNDSGGTISPQQGAVVPSKGGPDGSRGGSKASSAASAAVTATAEPGAKPSASERGLACVKTMRSFMATLWWFVQPLLFCLIGADVAVEKVRIDVVGRGIAAIACALVCRLFATFLAVTPSHLTYRERIFVAIAWMPKATVQAAIGPLALDAARKVGEAKLIDWGEQILTLAALSILITAPLGAILMMLTAPCLLTQDRNLLEVDHALEPDQAKRGDVKPSKVNSLANRPPWRI</sequence>
<reference evidence="9 10" key="2">
    <citation type="submission" date="2018-11" db="EMBL/GenBank/DDBJ databases">
        <authorList>
            <consortium name="Pathogen Informatics"/>
        </authorList>
    </citation>
    <scope>NUCLEOTIDE SEQUENCE [LARGE SCALE GENOMIC DNA]</scope>
    <source>
        <strain evidence="9 10">NST_G2</strain>
    </source>
</reference>
<feature type="compositionally biased region" description="Basic and acidic residues" evidence="6">
    <location>
        <begin position="33"/>
        <end position="42"/>
    </location>
</feature>
<feature type="domain" description="Cation/H+ exchanger transmembrane" evidence="8">
    <location>
        <begin position="734"/>
        <end position="856"/>
    </location>
</feature>
<dbReference type="OrthoDB" id="423807at2759"/>
<feature type="domain" description="Cation/H+ exchanger transmembrane" evidence="8">
    <location>
        <begin position="303"/>
        <end position="512"/>
    </location>
</feature>
<dbReference type="WBParaSite" id="SSLN_0000710101-mRNA-1">
    <property type="protein sequence ID" value="SSLN_0000710101-mRNA-1"/>
    <property type="gene ID" value="SSLN_0000710101"/>
</dbReference>
<evidence type="ECO:0000313" key="11">
    <source>
        <dbReference type="WBParaSite" id="SSLN_0000710101-mRNA-1"/>
    </source>
</evidence>
<keyword evidence="3 7" id="KW-0812">Transmembrane</keyword>
<dbReference type="GO" id="GO:0016020">
    <property type="term" value="C:membrane"/>
    <property type="evidence" value="ECO:0007669"/>
    <property type="project" value="UniProtKB-SubCell"/>
</dbReference>
<keyword evidence="4 7" id="KW-1133">Transmembrane helix</keyword>
<feature type="compositionally biased region" description="Polar residues" evidence="6">
    <location>
        <begin position="647"/>
        <end position="684"/>
    </location>
</feature>
<evidence type="ECO:0000256" key="7">
    <source>
        <dbReference type="SAM" id="Phobius"/>
    </source>
</evidence>
<reference evidence="11" key="1">
    <citation type="submission" date="2016-06" db="UniProtKB">
        <authorList>
            <consortium name="WormBaseParasite"/>
        </authorList>
    </citation>
    <scope>IDENTIFICATION</scope>
</reference>
<dbReference type="EMBL" id="UYSU01033893">
    <property type="protein sequence ID" value="VDL93267.1"/>
    <property type="molecule type" value="Genomic_DNA"/>
</dbReference>
<organism evidence="11">
    <name type="scientific">Schistocephalus solidus</name>
    <name type="common">Tapeworm</name>
    <dbReference type="NCBI Taxonomy" id="70667"/>
    <lineage>
        <taxon>Eukaryota</taxon>
        <taxon>Metazoa</taxon>
        <taxon>Spiralia</taxon>
        <taxon>Lophotrochozoa</taxon>
        <taxon>Platyhelminthes</taxon>
        <taxon>Cestoda</taxon>
        <taxon>Eucestoda</taxon>
        <taxon>Diphyllobothriidea</taxon>
        <taxon>Diphyllobothriidae</taxon>
        <taxon>Schistocephalus</taxon>
    </lineage>
</organism>
<evidence type="ECO:0000256" key="5">
    <source>
        <dbReference type="ARBA" id="ARBA00023136"/>
    </source>
</evidence>
<keyword evidence="10" id="KW-1185">Reference proteome</keyword>
<dbReference type="PANTHER" id="PTHR31102:SF1">
    <property type="entry name" value="CATION_H+ EXCHANGER DOMAIN-CONTAINING PROTEIN"/>
    <property type="match status" value="1"/>
</dbReference>
<feature type="transmembrane region" description="Helical" evidence="7">
    <location>
        <begin position="368"/>
        <end position="387"/>
    </location>
</feature>